<protein>
    <recommendedName>
        <fullName evidence="3">Nuclease HARBI1</fullName>
    </recommendedName>
</protein>
<dbReference type="PROSITE" id="PS51257">
    <property type="entry name" value="PROKAR_LIPOPROTEIN"/>
    <property type="match status" value="1"/>
</dbReference>
<name>A0A9Q1F1A3_SYNKA</name>
<organism evidence="1 2">
    <name type="scientific">Synaphobranchus kaupii</name>
    <name type="common">Kaup's arrowtooth eel</name>
    <dbReference type="NCBI Taxonomy" id="118154"/>
    <lineage>
        <taxon>Eukaryota</taxon>
        <taxon>Metazoa</taxon>
        <taxon>Chordata</taxon>
        <taxon>Craniata</taxon>
        <taxon>Vertebrata</taxon>
        <taxon>Euteleostomi</taxon>
        <taxon>Actinopterygii</taxon>
        <taxon>Neopterygii</taxon>
        <taxon>Teleostei</taxon>
        <taxon>Anguilliformes</taxon>
        <taxon>Synaphobranchidae</taxon>
        <taxon>Synaphobranchus</taxon>
    </lineage>
</organism>
<sequence>MRLRCLLFNALEVDHTFVPTVITACTVLHNICLTEVGHPCTHGHHRMCCAPQHLRPSGMLVTLVGFHHVHRVYQQGDEVWMYNPGRRKRRPLKLDRDWVWDGPCTVVQSLSDMLYRAPLQLRC</sequence>
<evidence type="ECO:0000313" key="2">
    <source>
        <dbReference type="Proteomes" id="UP001152622"/>
    </source>
</evidence>
<dbReference type="EMBL" id="JAINUF010000010">
    <property type="protein sequence ID" value="KAJ8348874.1"/>
    <property type="molecule type" value="Genomic_DNA"/>
</dbReference>
<comment type="caution">
    <text evidence="1">The sequence shown here is derived from an EMBL/GenBank/DDBJ whole genome shotgun (WGS) entry which is preliminary data.</text>
</comment>
<dbReference type="AlphaFoldDB" id="A0A9Q1F1A3"/>
<gene>
    <name evidence="1" type="ORF">SKAU_G00274630</name>
</gene>
<dbReference type="Proteomes" id="UP001152622">
    <property type="component" value="Chromosome 10"/>
</dbReference>
<evidence type="ECO:0008006" key="3">
    <source>
        <dbReference type="Google" id="ProtNLM"/>
    </source>
</evidence>
<proteinExistence type="predicted"/>
<dbReference type="OrthoDB" id="8928178at2759"/>
<evidence type="ECO:0000313" key="1">
    <source>
        <dbReference type="EMBL" id="KAJ8348874.1"/>
    </source>
</evidence>
<accession>A0A9Q1F1A3</accession>
<reference evidence="1" key="1">
    <citation type="journal article" date="2023" name="Science">
        <title>Genome structures resolve the early diversification of teleost fishes.</title>
        <authorList>
            <person name="Parey E."/>
            <person name="Louis A."/>
            <person name="Montfort J."/>
            <person name="Bouchez O."/>
            <person name="Roques C."/>
            <person name="Iampietro C."/>
            <person name="Lluch J."/>
            <person name="Castinel A."/>
            <person name="Donnadieu C."/>
            <person name="Desvignes T."/>
            <person name="Floi Bucao C."/>
            <person name="Jouanno E."/>
            <person name="Wen M."/>
            <person name="Mejri S."/>
            <person name="Dirks R."/>
            <person name="Jansen H."/>
            <person name="Henkel C."/>
            <person name="Chen W.J."/>
            <person name="Zahm M."/>
            <person name="Cabau C."/>
            <person name="Klopp C."/>
            <person name="Thompson A.W."/>
            <person name="Robinson-Rechavi M."/>
            <person name="Braasch I."/>
            <person name="Lecointre G."/>
            <person name="Bobe J."/>
            <person name="Postlethwait J.H."/>
            <person name="Berthelot C."/>
            <person name="Roest Crollius H."/>
            <person name="Guiguen Y."/>
        </authorList>
    </citation>
    <scope>NUCLEOTIDE SEQUENCE</scope>
    <source>
        <strain evidence="1">WJC10195</strain>
    </source>
</reference>
<keyword evidence="2" id="KW-1185">Reference proteome</keyword>